<dbReference type="RefSeq" id="WP_343954210.1">
    <property type="nucleotide sequence ID" value="NZ_BAAAHQ010000043.1"/>
</dbReference>
<dbReference type="Proteomes" id="UP001501578">
    <property type="component" value="Unassembled WGS sequence"/>
</dbReference>
<dbReference type="Gene3D" id="1.10.1900.10">
    <property type="entry name" value="c-terminal domain of poly(a) binding protein"/>
    <property type="match status" value="1"/>
</dbReference>
<name>A0ABN1QXS4_9ACTN</name>
<comment type="caution">
    <text evidence="1">The sequence shown here is derived from an EMBL/GenBank/DDBJ whole genome shotgun (WGS) entry which is preliminary data.</text>
</comment>
<evidence type="ECO:0008006" key="3">
    <source>
        <dbReference type="Google" id="ProtNLM"/>
    </source>
</evidence>
<accession>A0ABN1QXS4</accession>
<reference evidence="1 2" key="1">
    <citation type="journal article" date="2019" name="Int. J. Syst. Evol. Microbiol.">
        <title>The Global Catalogue of Microorganisms (GCM) 10K type strain sequencing project: providing services to taxonomists for standard genome sequencing and annotation.</title>
        <authorList>
            <consortium name="The Broad Institute Genomics Platform"/>
            <consortium name="The Broad Institute Genome Sequencing Center for Infectious Disease"/>
            <person name="Wu L."/>
            <person name="Ma J."/>
        </authorList>
    </citation>
    <scope>NUCLEOTIDE SEQUENCE [LARGE SCALE GENOMIC DNA]</scope>
    <source>
        <strain evidence="1 2">JCM 11136</strain>
    </source>
</reference>
<protein>
    <recommendedName>
        <fullName evidence="3">DUF1048 domain-containing protein</fullName>
    </recommendedName>
</protein>
<proteinExistence type="predicted"/>
<evidence type="ECO:0000313" key="1">
    <source>
        <dbReference type="EMBL" id="GAA0948961.1"/>
    </source>
</evidence>
<dbReference type="InterPro" id="IPR008316">
    <property type="entry name" value="UCP029876"/>
</dbReference>
<keyword evidence="2" id="KW-1185">Reference proteome</keyword>
<sequence length="119" mass="13363">MFDTEKGVLAKVIGPKVRWRRYKARVGQLPPNHRTAVEEIERYLMHFVPTDGDSDAERFEDLVGLFEQAEANGTPIREVVGQDPVKFAEAFVRDHTEGGYVPARARKRLAGAIERAAGE</sequence>
<dbReference type="EMBL" id="BAAAHQ010000043">
    <property type="protein sequence ID" value="GAA0948961.1"/>
    <property type="molecule type" value="Genomic_DNA"/>
</dbReference>
<evidence type="ECO:0000313" key="2">
    <source>
        <dbReference type="Proteomes" id="UP001501578"/>
    </source>
</evidence>
<dbReference type="Pfam" id="PF06304">
    <property type="entry name" value="DUF1048"/>
    <property type="match status" value="1"/>
</dbReference>
<dbReference type="SUPFAM" id="SSF158560">
    <property type="entry name" value="BH3980-like"/>
    <property type="match status" value="1"/>
</dbReference>
<gene>
    <name evidence="1" type="ORF">GCM10009560_66750</name>
</gene>
<organism evidence="1 2">
    <name type="scientific">Nonomuraea longicatena</name>
    <dbReference type="NCBI Taxonomy" id="83682"/>
    <lineage>
        <taxon>Bacteria</taxon>
        <taxon>Bacillati</taxon>
        <taxon>Actinomycetota</taxon>
        <taxon>Actinomycetes</taxon>
        <taxon>Streptosporangiales</taxon>
        <taxon>Streptosporangiaceae</taxon>
        <taxon>Nonomuraea</taxon>
    </lineage>
</organism>